<organism evidence="1">
    <name type="scientific">marine sediment metagenome</name>
    <dbReference type="NCBI Taxonomy" id="412755"/>
    <lineage>
        <taxon>unclassified sequences</taxon>
        <taxon>metagenomes</taxon>
        <taxon>ecological metagenomes</taxon>
    </lineage>
</organism>
<feature type="non-terminal residue" evidence="1">
    <location>
        <position position="1"/>
    </location>
</feature>
<dbReference type="AlphaFoldDB" id="X1CMQ6"/>
<reference evidence="1" key="1">
    <citation type="journal article" date="2014" name="Front. Microbiol.">
        <title>High frequency of phylogenetically diverse reductive dehalogenase-homologous genes in deep subseafloor sedimentary metagenomes.</title>
        <authorList>
            <person name="Kawai M."/>
            <person name="Futagami T."/>
            <person name="Toyoda A."/>
            <person name="Takaki Y."/>
            <person name="Nishi S."/>
            <person name="Hori S."/>
            <person name="Arai W."/>
            <person name="Tsubouchi T."/>
            <person name="Morono Y."/>
            <person name="Uchiyama I."/>
            <person name="Ito T."/>
            <person name="Fujiyama A."/>
            <person name="Inagaki F."/>
            <person name="Takami H."/>
        </authorList>
    </citation>
    <scope>NUCLEOTIDE SEQUENCE</scope>
    <source>
        <strain evidence="1">Expedition CK06-06</strain>
    </source>
</reference>
<sequence length="49" mass="5466">KVVNEFDGILPADVEILNSLPQIGHNTINILTPLNLTYSSSFHEIKGFR</sequence>
<dbReference type="EMBL" id="BART01011468">
    <property type="protein sequence ID" value="GAG85491.1"/>
    <property type="molecule type" value="Genomic_DNA"/>
</dbReference>
<evidence type="ECO:0000313" key="1">
    <source>
        <dbReference type="EMBL" id="GAG85491.1"/>
    </source>
</evidence>
<accession>X1CMQ6</accession>
<comment type="caution">
    <text evidence="1">The sequence shown here is derived from an EMBL/GenBank/DDBJ whole genome shotgun (WGS) entry which is preliminary data.</text>
</comment>
<proteinExistence type="predicted"/>
<name>X1CMQ6_9ZZZZ</name>
<protein>
    <submittedName>
        <fullName evidence="1">Uncharacterized protein</fullName>
    </submittedName>
</protein>
<gene>
    <name evidence="1" type="ORF">S01H4_24427</name>
</gene>